<keyword evidence="1" id="KW-0472">Membrane</keyword>
<feature type="domain" description="DUF218" evidence="2">
    <location>
        <begin position="94"/>
        <end position="238"/>
    </location>
</feature>
<evidence type="ECO:0000259" key="2">
    <source>
        <dbReference type="Pfam" id="PF02698"/>
    </source>
</evidence>
<feature type="transmembrane region" description="Helical" evidence="1">
    <location>
        <begin position="60"/>
        <end position="85"/>
    </location>
</feature>
<dbReference type="InterPro" id="IPR014729">
    <property type="entry name" value="Rossmann-like_a/b/a_fold"/>
</dbReference>
<dbReference type="Gene3D" id="3.40.50.620">
    <property type="entry name" value="HUPs"/>
    <property type="match status" value="1"/>
</dbReference>
<dbReference type="CDD" id="cd06259">
    <property type="entry name" value="YdcF-like"/>
    <property type="match status" value="1"/>
</dbReference>
<name>A0A1P8Q235_9LACO</name>
<feature type="transmembrane region" description="Helical" evidence="1">
    <location>
        <begin position="6"/>
        <end position="23"/>
    </location>
</feature>
<dbReference type="Pfam" id="PF02698">
    <property type="entry name" value="DUF218"/>
    <property type="match status" value="1"/>
</dbReference>
<evidence type="ECO:0000256" key="1">
    <source>
        <dbReference type="SAM" id="Phobius"/>
    </source>
</evidence>
<dbReference type="AlphaFoldDB" id="A0A1P8Q235"/>
<dbReference type="Proteomes" id="UP000187499">
    <property type="component" value="Chromosome"/>
</dbReference>
<sequence length="266" mass="31192">MGYFLLAIFIGLLELLLIFRTRSMFSRPPFLTIGTMAILLTLLFIHMINCNAPLILRYYVITIFTVDSVLLVILLCYLLYVYYFLRHAKIQESDYLLVLGTNTFTKRVSPVLQDRLDMTIAAYHRLGDYPMIIVSGGRNFRPPLIEDNLMKDYLVEHGIPTSKILLENRSTNTIQKLEYSSILLKEDWNGENVPRVTIITSEFHIPRTMRYLKNLGILVSYLPARTMPVFKWPAMFREFTVIVWYYRYTIMSLMFIILVLFLSVLE</sequence>
<protein>
    <recommendedName>
        <fullName evidence="2">DUF218 domain-containing protein</fullName>
    </recommendedName>
</protein>
<dbReference type="InterPro" id="IPR003848">
    <property type="entry name" value="DUF218"/>
</dbReference>
<dbReference type="InterPro" id="IPR051599">
    <property type="entry name" value="Cell_Envelope_Assoc"/>
</dbReference>
<feature type="transmembrane region" description="Helical" evidence="1">
    <location>
        <begin position="245"/>
        <end position="265"/>
    </location>
</feature>
<evidence type="ECO:0000313" key="3">
    <source>
        <dbReference type="EMBL" id="APX71930.1"/>
    </source>
</evidence>
<dbReference type="STRING" id="1847728.BTM29_04885"/>
<dbReference type="EMBL" id="CP019323">
    <property type="protein sequence ID" value="APX71930.1"/>
    <property type="molecule type" value="Genomic_DNA"/>
</dbReference>
<dbReference type="KEGG" id="lalw:BTM29_04885"/>
<evidence type="ECO:0000313" key="4">
    <source>
        <dbReference type="Proteomes" id="UP000187499"/>
    </source>
</evidence>
<reference evidence="4" key="1">
    <citation type="submission" date="2016-12" db="EMBL/GenBank/DDBJ databases">
        <authorList>
            <person name="Jung M.Y."/>
            <person name="Lee S.H."/>
        </authorList>
    </citation>
    <scope>NUCLEOTIDE SEQUENCE [LARGE SCALE GENOMIC DNA]</scope>
    <source>
        <strain evidence="4">WiKim39</strain>
    </source>
</reference>
<keyword evidence="4" id="KW-1185">Reference proteome</keyword>
<feature type="transmembrane region" description="Helical" evidence="1">
    <location>
        <begin position="30"/>
        <end position="48"/>
    </location>
</feature>
<dbReference type="GO" id="GO:0005886">
    <property type="term" value="C:plasma membrane"/>
    <property type="evidence" value="ECO:0007669"/>
    <property type="project" value="TreeGrafter"/>
</dbReference>
<dbReference type="PANTHER" id="PTHR30336">
    <property type="entry name" value="INNER MEMBRANE PROTEIN, PROBABLE PERMEASE"/>
    <property type="match status" value="1"/>
</dbReference>
<accession>A0A1P8Q235</accession>
<keyword evidence="1" id="KW-0812">Transmembrane</keyword>
<organism evidence="3 4">
    <name type="scientific">Companilactobacillus allii</name>
    <dbReference type="NCBI Taxonomy" id="1847728"/>
    <lineage>
        <taxon>Bacteria</taxon>
        <taxon>Bacillati</taxon>
        <taxon>Bacillota</taxon>
        <taxon>Bacilli</taxon>
        <taxon>Lactobacillales</taxon>
        <taxon>Lactobacillaceae</taxon>
        <taxon>Companilactobacillus</taxon>
    </lineage>
</organism>
<dbReference type="PANTHER" id="PTHR30336:SF20">
    <property type="entry name" value="DUF218 DOMAIN-CONTAINING PROTEIN"/>
    <property type="match status" value="1"/>
</dbReference>
<proteinExistence type="predicted"/>
<gene>
    <name evidence="3" type="ORF">BTM29_04885</name>
</gene>
<keyword evidence="1" id="KW-1133">Transmembrane helix</keyword>